<name>A0AA88WLE5_9ASTE</name>
<sequence length="158" mass="17721">MFVSICVVALALRNVAPSSKTLAMSRRLPAFALPSKPVCWGLAFLFPSKSFSMPAGRISHLASRAPKLLLFIFKRLIVLKTCMVRSYPSCVPGRYISCEQDKAKDVDCSVLSAEIPIRDLALLSDGHEKELIKRRTGQVLPMVGFLRVKFRLYTKSWF</sequence>
<dbReference type="EMBL" id="JAVXUP010000447">
    <property type="protein sequence ID" value="KAK3027700.1"/>
    <property type="molecule type" value="Genomic_DNA"/>
</dbReference>
<dbReference type="Proteomes" id="UP001188597">
    <property type="component" value="Unassembled WGS sequence"/>
</dbReference>
<organism evidence="1 2">
    <name type="scientific">Escallonia herrerae</name>
    <dbReference type="NCBI Taxonomy" id="1293975"/>
    <lineage>
        <taxon>Eukaryota</taxon>
        <taxon>Viridiplantae</taxon>
        <taxon>Streptophyta</taxon>
        <taxon>Embryophyta</taxon>
        <taxon>Tracheophyta</taxon>
        <taxon>Spermatophyta</taxon>
        <taxon>Magnoliopsida</taxon>
        <taxon>eudicotyledons</taxon>
        <taxon>Gunneridae</taxon>
        <taxon>Pentapetalae</taxon>
        <taxon>asterids</taxon>
        <taxon>campanulids</taxon>
        <taxon>Escalloniales</taxon>
        <taxon>Escalloniaceae</taxon>
        <taxon>Escallonia</taxon>
    </lineage>
</organism>
<comment type="caution">
    <text evidence="1">The sequence shown here is derived from an EMBL/GenBank/DDBJ whole genome shotgun (WGS) entry which is preliminary data.</text>
</comment>
<evidence type="ECO:0000313" key="2">
    <source>
        <dbReference type="Proteomes" id="UP001188597"/>
    </source>
</evidence>
<dbReference type="AlphaFoldDB" id="A0AA88WLE5"/>
<reference evidence="1" key="1">
    <citation type="submission" date="2022-12" db="EMBL/GenBank/DDBJ databases">
        <title>Draft genome assemblies for two species of Escallonia (Escalloniales).</title>
        <authorList>
            <person name="Chanderbali A."/>
            <person name="Dervinis C."/>
            <person name="Anghel I."/>
            <person name="Soltis D."/>
            <person name="Soltis P."/>
            <person name="Zapata F."/>
        </authorList>
    </citation>
    <scope>NUCLEOTIDE SEQUENCE</scope>
    <source>
        <strain evidence="1">UCBG64.0493</strain>
        <tissue evidence="1">Leaf</tissue>
    </source>
</reference>
<keyword evidence="2" id="KW-1185">Reference proteome</keyword>
<evidence type="ECO:0000313" key="1">
    <source>
        <dbReference type="EMBL" id="KAK3027700.1"/>
    </source>
</evidence>
<gene>
    <name evidence="1" type="ORF">RJ639_041410</name>
</gene>
<accession>A0AA88WLE5</accession>
<protein>
    <submittedName>
        <fullName evidence="1">Uncharacterized protein</fullName>
    </submittedName>
</protein>
<proteinExistence type="predicted"/>